<feature type="transmembrane region" description="Helical" evidence="5">
    <location>
        <begin position="1718"/>
        <end position="1751"/>
    </location>
</feature>
<keyword evidence="8" id="KW-0378">Hydrolase</keyword>
<keyword evidence="3 4" id="KW-0067">ATP-binding</keyword>
<accession>B0ESV9</accession>
<keyword evidence="8" id="KW-0326">Glycosidase</keyword>
<dbReference type="PROSITE" id="PS50011">
    <property type="entry name" value="PROTEIN_KINASE_DOM"/>
    <property type="match status" value="1"/>
</dbReference>
<dbReference type="InterPro" id="IPR017441">
    <property type="entry name" value="Protein_kinase_ATP_BS"/>
</dbReference>
<dbReference type="GO" id="GO:0005524">
    <property type="term" value="F:ATP binding"/>
    <property type="evidence" value="ECO:0007669"/>
    <property type="project" value="UniProtKB-UniRule"/>
</dbReference>
<dbReference type="GO" id="GO:0004674">
    <property type="term" value="F:protein serine/threonine kinase activity"/>
    <property type="evidence" value="ECO:0007669"/>
    <property type="project" value="UniProtKB-KW"/>
</dbReference>
<evidence type="ECO:0000256" key="1">
    <source>
        <dbReference type="ARBA" id="ARBA00022527"/>
    </source>
</evidence>
<dbReference type="Proteomes" id="UP000008076">
    <property type="component" value="Unassembled WGS sequence"/>
</dbReference>
<dbReference type="InterPro" id="IPR006212">
    <property type="entry name" value="Furin_repeat"/>
</dbReference>
<keyword evidence="5" id="KW-0472">Membrane</keyword>
<gene>
    <name evidence="8" type="ORF">EDI_343280</name>
</gene>
<dbReference type="Gene3D" id="1.10.510.10">
    <property type="entry name" value="Transferase(Phosphotransferase) domain 1"/>
    <property type="match status" value="1"/>
</dbReference>
<dbReference type="GO" id="GO:0004252">
    <property type="term" value="F:serine-type endopeptidase activity"/>
    <property type="evidence" value="ECO:0007669"/>
    <property type="project" value="UniProtKB-EC"/>
</dbReference>
<dbReference type="OMA" id="ENCEECM"/>
<dbReference type="InterPro" id="IPR008271">
    <property type="entry name" value="Ser/Thr_kinase_AS"/>
</dbReference>
<dbReference type="EC" id="3.1.21.4" evidence="8"/>
<dbReference type="Gene3D" id="2.10.220.10">
    <property type="entry name" value="Hormone Receptor, Insulin-like Growth Factor Receptor 1, Chain A, domain 2"/>
    <property type="match status" value="1"/>
</dbReference>
<evidence type="ECO:0000313" key="9">
    <source>
        <dbReference type="Proteomes" id="UP000008076"/>
    </source>
</evidence>
<dbReference type="SUPFAM" id="SSF57184">
    <property type="entry name" value="Growth factor receptor domain"/>
    <property type="match status" value="4"/>
</dbReference>
<dbReference type="InterPro" id="IPR000719">
    <property type="entry name" value="Prot_kinase_dom"/>
</dbReference>
<evidence type="ECO:0000256" key="5">
    <source>
        <dbReference type="SAM" id="Phobius"/>
    </source>
</evidence>
<feature type="chain" id="PRO_5002747959" evidence="6">
    <location>
        <begin position="18"/>
        <end position="2170"/>
    </location>
</feature>
<reference evidence="9" key="1">
    <citation type="submission" date="2007-12" db="EMBL/GenBank/DDBJ databases">
        <title>Annotation of Entamoeba dispar SAW760.</title>
        <authorList>
            <person name="Lorenzi H."/>
            <person name="Inman J."/>
            <person name="Schobel S."/>
            <person name="Amedeo P."/>
            <person name="Caler E."/>
        </authorList>
    </citation>
    <scope>NUCLEOTIDE SEQUENCE [LARGE SCALE GENOMIC DNA]</scope>
    <source>
        <strain evidence="9">ATCC PRA-260 / SAW760</strain>
    </source>
</reference>
<dbReference type="KEGG" id="edi:EDI_343280"/>
<keyword evidence="6" id="KW-0732">Signal</keyword>
<protein>
    <submittedName>
        <fullName evidence="8">Protein serine/threonine kinase, putative</fullName>
        <ecNumber evidence="8">2.7.10.2</ecNumber>
        <ecNumber evidence="8">3.1.21.4</ecNumber>
        <ecNumber evidence="8">3.2.1.17</ecNumber>
        <ecNumber evidence="8">3.4.21.75</ecNumber>
    </submittedName>
</protein>
<dbReference type="PANTHER" id="PTHR45756:SF1">
    <property type="entry name" value="PROTEIN KINASE DOMAIN CONTAINING PROTEIN"/>
    <property type="match status" value="1"/>
</dbReference>
<evidence type="ECO:0000256" key="3">
    <source>
        <dbReference type="ARBA" id="ARBA00022840"/>
    </source>
</evidence>
<dbReference type="GO" id="GO:0003796">
    <property type="term" value="F:lysozyme activity"/>
    <property type="evidence" value="ECO:0007669"/>
    <property type="project" value="UniProtKB-EC"/>
</dbReference>
<feature type="signal peptide" evidence="6">
    <location>
        <begin position="1"/>
        <end position="17"/>
    </location>
</feature>
<dbReference type="SUPFAM" id="SSF56112">
    <property type="entry name" value="Protein kinase-like (PK-like)"/>
    <property type="match status" value="1"/>
</dbReference>
<evidence type="ECO:0000256" key="4">
    <source>
        <dbReference type="PROSITE-ProRule" id="PRU10141"/>
    </source>
</evidence>
<dbReference type="EC" id="2.7.10.2" evidence="8"/>
<dbReference type="GO" id="GO:0004715">
    <property type="term" value="F:non-membrane spanning protein tyrosine kinase activity"/>
    <property type="evidence" value="ECO:0007669"/>
    <property type="project" value="UniProtKB-EC"/>
</dbReference>
<dbReference type="OrthoDB" id="346907at2759"/>
<dbReference type="EC" id="3.2.1.17" evidence="8"/>
<dbReference type="VEuPathDB" id="AmoebaDB:EDI_343280"/>
<dbReference type="GO" id="GO:0009036">
    <property type="term" value="F:type II site-specific deoxyribonuclease activity"/>
    <property type="evidence" value="ECO:0007669"/>
    <property type="project" value="UniProtKB-EC"/>
</dbReference>
<dbReference type="PANTHER" id="PTHR45756">
    <property type="entry name" value="PALMITOYLTRANSFERASE"/>
    <property type="match status" value="1"/>
</dbReference>
<evidence type="ECO:0000313" key="8">
    <source>
        <dbReference type="EMBL" id="EDR22386.1"/>
    </source>
</evidence>
<keyword evidence="5" id="KW-0812">Transmembrane</keyword>
<dbReference type="PROSITE" id="PS00107">
    <property type="entry name" value="PROTEIN_KINASE_ATP"/>
    <property type="match status" value="1"/>
</dbReference>
<dbReference type="RefSeq" id="XP_001741163.1">
    <property type="nucleotide sequence ID" value="XM_001741111.1"/>
</dbReference>
<dbReference type="Pfam" id="PF07714">
    <property type="entry name" value="PK_Tyr_Ser-Thr"/>
    <property type="match status" value="1"/>
</dbReference>
<dbReference type="GeneID" id="5886354"/>
<dbReference type="eggNOG" id="KOG3525">
    <property type="taxonomic scope" value="Eukaryota"/>
</dbReference>
<evidence type="ECO:0000259" key="7">
    <source>
        <dbReference type="PROSITE" id="PS50011"/>
    </source>
</evidence>
<dbReference type="CDD" id="cd00064">
    <property type="entry name" value="FU"/>
    <property type="match status" value="1"/>
</dbReference>
<dbReference type="EC" id="3.4.21.75" evidence="8"/>
<dbReference type="eggNOG" id="KOG0192">
    <property type="taxonomic scope" value="Eukaryota"/>
</dbReference>
<dbReference type="PRINTS" id="PR00109">
    <property type="entry name" value="TYRKINASE"/>
</dbReference>
<keyword evidence="1" id="KW-0723">Serine/threonine-protein kinase</keyword>
<evidence type="ECO:0000256" key="2">
    <source>
        <dbReference type="ARBA" id="ARBA00022741"/>
    </source>
</evidence>
<feature type="binding site" evidence="4">
    <location>
        <position position="1929"/>
    </location>
    <ligand>
        <name>ATP</name>
        <dbReference type="ChEBI" id="CHEBI:30616"/>
    </ligand>
</feature>
<dbReference type="EMBL" id="DS550740">
    <property type="protein sequence ID" value="EDR22386.1"/>
    <property type="molecule type" value="Genomic_DNA"/>
</dbReference>
<keyword evidence="8" id="KW-0808">Transferase</keyword>
<feature type="domain" description="Protein kinase" evidence="7">
    <location>
        <begin position="1902"/>
        <end position="2167"/>
    </location>
</feature>
<dbReference type="SMART" id="SM00261">
    <property type="entry name" value="FU"/>
    <property type="match status" value="7"/>
</dbReference>
<organism evidence="9">
    <name type="scientific">Entamoeba dispar (strain ATCC PRA-260 / SAW760)</name>
    <dbReference type="NCBI Taxonomy" id="370354"/>
    <lineage>
        <taxon>Eukaryota</taxon>
        <taxon>Amoebozoa</taxon>
        <taxon>Evosea</taxon>
        <taxon>Archamoebae</taxon>
        <taxon>Mastigamoebida</taxon>
        <taxon>Entamoebidae</taxon>
        <taxon>Entamoeba</taxon>
    </lineage>
</organism>
<dbReference type="InterPro" id="IPR009030">
    <property type="entry name" value="Growth_fac_rcpt_cys_sf"/>
</dbReference>
<name>B0ESV9_ENTDS</name>
<dbReference type="InterPro" id="IPR011009">
    <property type="entry name" value="Kinase-like_dom_sf"/>
</dbReference>
<keyword evidence="8" id="KW-0418">Kinase</keyword>
<dbReference type="InterPro" id="IPR053215">
    <property type="entry name" value="TKL_Ser/Thr_kinase"/>
</dbReference>
<dbReference type="Gene3D" id="3.30.200.20">
    <property type="entry name" value="Phosphorylase Kinase, domain 1"/>
    <property type="match status" value="1"/>
</dbReference>
<sequence length="2170" mass="239869">MNPVMLLLVLCIHLTLAQCYKDGVVTIHNKDSCLTPSQGSGDVALEQNGIEDYKGFSWIRIVLKSGSKTPTLNIYDSSNERLLLIYDNKEIITTTVNFYLKSSNCQWALYNNDGLKNPLNFYFYPEFEISDSKPFIFAPHGEGTFVNKNSNYITLGFDYWDYSKARVSGKIKLFIVSSYQSNHIGHVLTTTDSDVIMRPNYPNQVMCTLKNGAKRFGYNGGDNNEVQEDCTCAMVDGKWDKDDCAEFLQYFQVVVDCDYTTSTNEHYGGYAFKGCKENQLPTVTIPESSTVILEDMRVKENGVHFEVSGKLTINLTIPPNCPQILLNKVGSGTITISSVTVEGDVPINQLLFISNSDSVIAAGLTGYCSGGSYKRYAKEGSDEAVMCDCHFKENVPGDYYTEVDCEKDSEYRNLILPTTREITAPRTWNSLVTQTVFDISGKQKLKANFMTVTCSGTIKTPVEVTTLTSNKNNGIVFFGELTVTTVNTDITNDVVLISSSSNVGSLSKSCDGKISGSSRFYTGTDPKCNCEYSEGSFKQRDCNLLNIYEASYFSLVTSAYQVSRKEYYSSIISTSTFSLSGSETLTIQGCDFSSLTSVIIDSSLYCKVMTVSKTTKIKVSALLSIGTYNIPSEKYINSGAIISVSSPEYLSIETVSGNVCSDIASSTASFNSEKYKSVEGCTLLSNNKLLRYCPTSNIEDIVECSMTGADYTTSSSFDKEYCPCESSNCYIYPTTPSIDLKLKLMENNFVIGGTSLTKEITNLKTITALMITSDSKIINVLSTETASLQSLTIDGKSNTISLGLLSNLINVNKISVNSENNQISVYAHSISSIYSKTTNVIQIINPNEVVVNSMTYGTTIFNSITSKDILIFNEGSGISLTSEAKINSISTDAVTLQFNSKVIIDSINPTTNGVLIKLYKSESEIKSSTGTYLYSVYCPSAISIKIGMESKSSISLESYGTVEFTSTTITLDTVTSGSSSNLIIGSDVTTLTLNKIITKKTSGEIFTLSPSTNQLTVNLATDYSSSITNPMVLFYTRLRRVNVDKQCDGVAVLSGSYSDEITTCKKLGLYDRKCKLTDSLYTYNGYIDYSCPCSSTKSNCEISLFSSQPTYQYPSGLQPTTLILESNTALTSINNVVFTLQTSLSSLTLSGNSSVISISSSDISSIILTITSLEDGFILHSQVKPMTINTNALLKSTSKSYDLILGETTSLCDYYLFKEGSVLCQKCKEGSVLINNVCYISQDIPHCTNYVKTISGIGCRECSYGYYWKQGTCSKCSESNCIVCKDNDGTCIECNEGYKLMNGVCTAVTPESTNCLYFKDHCYKCSNHLSVLFGSTNYCATCDDECSSCKITTNQCTICNIDKKYISVSGQCSLDQTADLVSNDNIISCTSNYYLNSRECVACSKKFKDCNTCTEKTCTSCSSPNAYINKDGSCEVDPNCKVYENNQCSVCKDGYFKTSEGICSSCGTNCIKCTDSDFCLECSDSYYLTTMGKCTVNELPNCEYSSTKGCTRCFDHFYLDSDGNCQPCSNTCLTCFKNASFCTSCPTDYYLDQSTCVTDNNNSVKCSHILPGGKCAICNAGYYTLNSNCHECSVNCTTCQWDASDCIECGENYYRSSSQNKCLSQDDLVYCISKNSWGCSKCLDGTYLYNGECYLCSNDCVTCGSPTVCTLCGNETVLKNGKCVPLEAIVNCIETSNGKCSKCSLNYKPTELGDYCEFHLNVLIVILPIIGFIIILIIVLCMAIILIYSITRYTANKQREKEFTSFKMSNSSIHFVPLSNGSYLMVNKKEINFTENSVIPVGQETKTLLCIGNTNRVIMKVQITNKTDCESKYGIRSEPQLAFIKPGNAVEFNLFVKPYCTCKVDDPILIVSSDVKNNKEKIYQLQVIFETELTSLLDYDELEMDKKLGEGAFGVVFKGEFRGNKVAVKQMKNMSGDSETIEEFEKEVSMLDKFRSEYIIHFYGAVMVPNKYCMVTEYAEYGSLQDSIHNYSKDKRPGHKLRIKFMIDAAKGIEYLHSNGVLHRDIKPDNILIVSVNPDTLVNAKLTDFGSSRNVNMLMTNMTFTKGVGTPMYMAPEVLGQKKYKLPSDIFSFGVSLFEAYTWDTPYPIEKFKYPWDVAQFIGSGKRLEKPNKMPEWVYSIINKCWDEEPTKRPEINVVVNELESGYNDM</sequence>
<dbReference type="SMART" id="SM00220">
    <property type="entry name" value="S_TKc"/>
    <property type="match status" value="1"/>
</dbReference>
<dbReference type="InterPro" id="IPR001245">
    <property type="entry name" value="Ser-Thr/Tyr_kinase_cat_dom"/>
</dbReference>
<dbReference type="PROSITE" id="PS00108">
    <property type="entry name" value="PROTEIN_KINASE_ST"/>
    <property type="match status" value="1"/>
</dbReference>
<keyword evidence="5" id="KW-1133">Transmembrane helix</keyword>
<keyword evidence="2 4" id="KW-0547">Nucleotide-binding</keyword>
<dbReference type="CDD" id="cd13999">
    <property type="entry name" value="STKc_MAP3K-like"/>
    <property type="match status" value="1"/>
</dbReference>
<keyword evidence="9" id="KW-1185">Reference proteome</keyword>
<proteinExistence type="predicted"/>
<evidence type="ECO:0000256" key="6">
    <source>
        <dbReference type="SAM" id="SignalP"/>
    </source>
</evidence>